<organism evidence="5">
    <name type="scientific">Marseillevirus LCMAC102</name>
    <dbReference type="NCBI Taxonomy" id="2506603"/>
    <lineage>
        <taxon>Viruses</taxon>
        <taxon>Varidnaviria</taxon>
        <taxon>Bamfordvirae</taxon>
        <taxon>Nucleocytoviricota</taxon>
        <taxon>Megaviricetes</taxon>
        <taxon>Pimascovirales</taxon>
        <taxon>Pimascovirales incertae sedis</taxon>
        <taxon>Marseilleviridae</taxon>
    </lineage>
</organism>
<evidence type="ECO:0000256" key="3">
    <source>
        <dbReference type="PROSITE-ProRule" id="PRU00266"/>
    </source>
</evidence>
<protein>
    <submittedName>
        <fullName evidence="5">Double-stranded RNA binding motif-containing protein</fullName>
    </submittedName>
</protein>
<feature type="domain" description="DRBM" evidence="4">
    <location>
        <begin position="2"/>
        <end position="72"/>
    </location>
</feature>
<dbReference type="Gene3D" id="3.30.160.20">
    <property type="match status" value="1"/>
</dbReference>
<evidence type="ECO:0000256" key="2">
    <source>
        <dbReference type="ARBA" id="ARBA00022884"/>
    </source>
</evidence>
<sequence>MFSKNKLQEFFQKNNLPLPEYITSRIGGNAHDPVWVTDVELYNGSLYKGDPQATKKKAELSAATIALSQIHNIECLQNKPLHNFLFKKSIKIFVDIENKPNFIKVFVNKVASENIEIYGFVSKGHPQCLQYSELNDIRFHLFPIPSTRKDGADIGLIMHVGIILQKQSTDTVYIIVSNDHFADALVDCIKIYKKEACVCRSFKDVIATLTEFY</sequence>
<dbReference type="PANTHER" id="PTHR46031:SF26">
    <property type="entry name" value="DOUBLE-STRANDED RNA-BINDING PROTEIN 2"/>
    <property type="match status" value="1"/>
</dbReference>
<dbReference type="GO" id="GO:0003723">
    <property type="term" value="F:RNA binding"/>
    <property type="evidence" value="ECO:0007669"/>
    <property type="project" value="UniProtKB-UniRule"/>
</dbReference>
<evidence type="ECO:0000259" key="4">
    <source>
        <dbReference type="PROSITE" id="PS50137"/>
    </source>
</evidence>
<dbReference type="SMART" id="SM00358">
    <property type="entry name" value="DSRM"/>
    <property type="match status" value="1"/>
</dbReference>
<keyword evidence="2 3" id="KW-0694">RNA-binding</keyword>
<proteinExistence type="predicted"/>
<keyword evidence="1" id="KW-0677">Repeat</keyword>
<reference evidence="5" key="1">
    <citation type="journal article" date="2019" name="MBio">
        <title>Virus Genomes from Deep Sea Sediments Expand the Ocean Megavirome and Support Independent Origins of Viral Gigantism.</title>
        <authorList>
            <person name="Backstrom D."/>
            <person name="Yutin N."/>
            <person name="Jorgensen S.L."/>
            <person name="Dharamshi J."/>
            <person name="Homa F."/>
            <person name="Zaremba-Niedwiedzka K."/>
            <person name="Spang A."/>
            <person name="Wolf Y.I."/>
            <person name="Koonin E.V."/>
            <person name="Ettema T.J."/>
        </authorList>
    </citation>
    <scope>NUCLEOTIDE SEQUENCE</scope>
</reference>
<dbReference type="Pfam" id="PF00035">
    <property type="entry name" value="dsrm"/>
    <property type="match status" value="1"/>
</dbReference>
<evidence type="ECO:0000256" key="1">
    <source>
        <dbReference type="ARBA" id="ARBA00022737"/>
    </source>
</evidence>
<dbReference type="PANTHER" id="PTHR46031">
    <property type="match status" value="1"/>
</dbReference>
<accession>A0A481YT64</accession>
<dbReference type="SUPFAM" id="SSF54768">
    <property type="entry name" value="dsRNA-binding domain-like"/>
    <property type="match status" value="1"/>
</dbReference>
<dbReference type="EMBL" id="MK500334">
    <property type="protein sequence ID" value="QBK86428.1"/>
    <property type="molecule type" value="Genomic_DNA"/>
</dbReference>
<dbReference type="PROSITE" id="PS50137">
    <property type="entry name" value="DS_RBD"/>
    <property type="match status" value="1"/>
</dbReference>
<gene>
    <name evidence="5" type="ORF">LCMAC102_02230</name>
</gene>
<dbReference type="InterPro" id="IPR014720">
    <property type="entry name" value="dsRBD_dom"/>
</dbReference>
<evidence type="ECO:0000313" key="5">
    <source>
        <dbReference type="EMBL" id="QBK86428.1"/>
    </source>
</evidence>
<name>A0A481YT64_9VIRU</name>